<evidence type="ECO:0000256" key="2">
    <source>
        <dbReference type="ARBA" id="ARBA00022692"/>
    </source>
</evidence>
<evidence type="ECO:0000256" key="1">
    <source>
        <dbReference type="ARBA" id="ARBA00004141"/>
    </source>
</evidence>
<evidence type="ECO:0000256" key="6">
    <source>
        <dbReference type="SAM" id="Phobius"/>
    </source>
</evidence>
<feature type="transmembrane region" description="Helical" evidence="6">
    <location>
        <begin position="168"/>
        <end position="187"/>
    </location>
</feature>
<feature type="transmembrane region" description="Helical" evidence="6">
    <location>
        <begin position="275"/>
        <end position="296"/>
    </location>
</feature>
<dbReference type="EMBL" id="JAMFTS010000005">
    <property type="protein sequence ID" value="KAJ4749777.1"/>
    <property type="molecule type" value="Genomic_DNA"/>
</dbReference>
<protein>
    <submittedName>
        <fullName evidence="8">Transmembrane amino acid transporter family protein</fullName>
    </submittedName>
</protein>
<keyword evidence="4 6" id="KW-1133">Transmembrane helix</keyword>
<feature type="transmembrane region" description="Helical" evidence="6">
    <location>
        <begin position="416"/>
        <end position="437"/>
    </location>
</feature>
<feature type="domain" description="Amino acid transporter transmembrane" evidence="7">
    <location>
        <begin position="90"/>
        <end position="469"/>
    </location>
</feature>
<keyword evidence="2 6" id="KW-0812">Transmembrane</keyword>
<evidence type="ECO:0000256" key="3">
    <source>
        <dbReference type="ARBA" id="ARBA00022970"/>
    </source>
</evidence>
<reference evidence="8" key="1">
    <citation type="submission" date="2022-08" db="EMBL/GenBank/DDBJ databases">
        <authorList>
            <person name="Marques A."/>
        </authorList>
    </citation>
    <scope>NUCLEOTIDE SEQUENCE</scope>
    <source>
        <strain evidence="8">RhyPub2mFocal</strain>
        <tissue evidence="8">Leaves</tissue>
    </source>
</reference>
<accession>A0AAV8C5E5</accession>
<dbReference type="PANTHER" id="PTHR22950:SF698">
    <property type="entry name" value="AMINO ACID TRANSPORTER TRANSMEMBRANE DOMAIN-CONTAINING PROTEIN"/>
    <property type="match status" value="1"/>
</dbReference>
<proteinExistence type="predicted"/>
<dbReference type="Proteomes" id="UP001140206">
    <property type="component" value="Chromosome 5"/>
</dbReference>
<dbReference type="InterPro" id="IPR013057">
    <property type="entry name" value="AA_transpt_TM"/>
</dbReference>
<evidence type="ECO:0000256" key="5">
    <source>
        <dbReference type="ARBA" id="ARBA00023136"/>
    </source>
</evidence>
<keyword evidence="3" id="KW-0813">Transport</keyword>
<keyword evidence="3" id="KW-0029">Amino-acid transport</keyword>
<organism evidence="8 9">
    <name type="scientific">Rhynchospora pubera</name>
    <dbReference type="NCBI Taxonomy" id="906938"/>
    <lineage>
        <taxon>Eukaryota</taxon>
        <taxon>Viridiplantae</taxon>
        <taxon>Streptophyta</taxon>
        <taxon>Embryophyta</taxon>
        <taxon>Tracheophyta</taxon>
        <taxon>Spermatophyta</taxon>
        <taxon>Magnoliopsida</taxon>
        <taxon>Liliopsida</taxon>
        <taxon>Poales</taxon>
        <taxon>Cyperaceae</taxon>
        <taxon>Cyperoideae</taxon>
        <taxon>Rhynchosporeae</taxon>
        <taxon>Rhynchospora</taxon>
    </lineage>
</organism>
<feature type="transmembrane region" description="Helical" evidence="6">
    <location>
        <begin position="308"/>
        <end position="332"/>
    </location>
</feature>
<dbReference type="GO" id="GO:0005774">
    <property type="term" value="C:vacuolar membrane"/>
    <property type="evidence" value="ECO:0007669"/>
    <property type="project" value="TreeGrafter"/>
</dbReference>
<feature type="transmembrane region" description="Helical" evidence="6">
    <location>
        <begin position="449"/>
        <end position="470"/>
    </location>
</feature>
<feature type="transmembrane region" description="Helical" evidence="6">
    <location>
        <begin position="352"/>
        <end position="370"/>
    </location>
</feature>
<comment type="subcellular location">
    <subcellularLocation>
        <location evidence="1">Membrane</location>
        <topology evidence="1">Multi-pass membrane protein</topology>
    </subcellularLocation>
</comment>
<evidence type="ECO:0000256" key="4">
    <source>
        <dbReference type="ARBA" id="ARBA00022989"/>
    </source>
</evidence>
<evidence type="ECO:0000313" key="8">
    <source>
        <dbReference type="EMBL" id="KAJ4749777.1"/>
    </source>
</evidence>
<sequence>MSLVISSSPSLSLSLSKIRPFCTVHHGENEERDILRERMTRDEYQTVSMEEGNEDLFLTQGLLSKDNQDNALQNISSSHLEKHIPFNNGASFSQTFLNLINVVSGVGVLSMPYAVAQGGWLSLVIFLLVGLLCYYTGILIQRCMRAHPSIHSYPDIGRYAFGPTGQNIIATFMYIELYLVAISFLILEGDNLDKLFPGSKVEFYSVTLEGKKLFILLAAFIILPTTWLRDLAVLAYVSAIGLVASVVLTGSLVWACIADAGIQQTKGDMLNLQGLPTALGLYFVCFTGHAVFPTIYSSMRNKNQFSKVLFISTILCTLNYGLTAVLGYLIYGNEVQSQVTLNLPSDKIYTKIAIYTTLINPLAKYALLIAPITSAIEERISVIVKSSTSLVIRTLILLSTVVLASSIPFFGYLMSFIGSFLSVMATVLFPCVCYLKIYGSFRAVSAELVAILFILIIGVLVAVMGTYTSLQQIIGSL</sequence>
<feature type="transmembrane region" description="Helical" evidence="6">
    <location>
        <begin position="120"/>
        <end position="140"/>
    </location>
</feature>
<name>A0AAV8C5E5_9POAL</name>
<dbReference type="Pfam" id="PF01490">
    <property type="entry name" value="Aa_trans"/>
    <property type="match status" value="1"/>
</dbReference>
<dbReference type="AlphaFoldDB" id="A0AAV8C5E5"/>
<dbReference type="GO" id="GO:0015179">
    <property type="term" value="F:L-amino acid transmembrane transporter activity"/>
    <property type="evidence" value="ECO:0007669"/>
    <property type="project" value="TreeGrafter"/>
</dbReference>
<dbReference type="PANTHER" id="PTHR22950">
    <property type="entry name" value="AMINO ACID TRANSPORTER"/>
    <property type="match status" value="1"/>
</dbReference>
<feature type="transmembrane region" description="Helical" evidence="6">
    <location>
        <begin position="233"/>
        <end position="255"/>
    </location>
</feature>
<keyword evidence="9" id="KW-1185">Reference proteome</keyword>
<comment type="caution">
    <text evidence="8">The sequence shown here is derived from an EMBL/GenBank/DDBJ whole genome shotgun (WGS) entry which is preliminary data.</text>
</comment>
<feature type="transmembrane region" description="Helical" evidence="6">
    <location>
        <begin position="390"/>
        <end position="410"/>
    </location>
</feature>
<evidence type="ECO:0000313" key="9">
    <source>
        <dbReference type="Proteomes" id="UP001140206"/>
    </source>
</evidence>
<gene>
    <name evidence="8" type="ORF">LUZ62_084182</name>
</gene>
<evidence type="ECO:0000259" key="7">
    <source>
        <dbReference type="Pfam" id="PF01490"/>
    </source>
</evidence>
<feature type="transmembrane region" description="Helical" evidence="6">
    <location>
        <begin position="213"/>
        <end position="228"/>
    </location>
</feature>
<keyword evidence="5 6" id="KW-0472">Membrane</keyword>